<reference evidence="1" key="1">
    <citation type="submission" date="2018-10" db="EMBL/GenBank/DDBJ databases">
        <title>Acidithiobacillus sulfuriphilus sp. nov.: an extremely acidophilic sulfur-oxidizing chemolithotroph isolated from a neutral pH environment.</title>
        <authorList>
            <person name="Falagan C."/>
            <person name="Moya-Beltran A."/>
            <person name="Quatrini R."/>
            <person name="Johnson D.B."/>
        </authorList>
    </citation>
    <scope>NUCLEOTIDE SEQUENCE [LARGE SCALE GENOMIC DNA]</scope>
    <source>
        <strain evidence="1">CJ-2</strain>
    </source>
</reference>
<dbReference type="OrthoDB" id="9792690at2"/>
<dbReference type="NCBIfam" id="TIGR02081">
    <property type="entry name" value="metW"/>
    <property type="match status" value="1"/>
</dbReference>
<dbReference type="AlphaFoldDB" id="A0A3M8QUJ1"/>
<protein>
    <submittedName>
        <fullName evidence="1">Methionine biosynthesis protein MetW</fullName>
    </submittedName>
</protein>
<evidence type="ECO:0000313" key="1">
    <source>
        <dbReference type="EMBL" id="RNF59898.1"/>
    </source>
</evidence>
<dbReference type="SUPFAM" id="SSF53335">
    <property type="entry name" value="S-adenosyl-L-methionine-dependent methyltransferases"/>
    <property type="match status" value="1"/>
</dbReference>
<comment type="caution">
    <text evidence="1">The sequence shown here is derived from an EMBL/GenBank/DDBJ whole genome shotgun (WGS) entry which is preliminary data.</text>
</comment>
<dbReference type="Gene3D" id="3.40.50.150">
    <property type="entry name" value="Vaccinia Virus protein VP39"/>
    <property type="match status" value="1"/>
</dbReference>
<proteinExistence type="predicted"/>
<dbReference type="Pfam" id="PF07021">
    <property type="entry name" value="MetW"/>
    <property type="match status" value="1"/>
</dbReference>
<dbReference type="CDD" id="cd02440">
    <property type="entry name" value="AdoMet_MTases"/>
    <property type="match status" value="1"/>
</dbReference>
<name>A0A3M8QUJ1_9PROT</name>
<dbReference type="InterPro" id="IPR029063">
    <property type="entry name" value="SAM-dependent_MTases_sf"/>
</dbReference>
<dbReference type="RefSeq" id="WP_123104715.1">
    <property type="nucleotide sequence ID" value="NZ_CP127527.1"/>
</dbReference>
<sequence length="208" mass="23256">MSALRPDLAIIAGWIRPGSRILDLGCGEGDLLAHLRAEHGVSGYGVEIDEARVVAAIRRGVPVIQQDLDGGLRNFGDQSVDTVVLSLTLQASKFPLDLLLEMLRVGREVIVTFPNMGHWHARWQLAVQGRMPVTDALPHAWYDTPNIHLCTIRDFESLCRENGVAVHQRVVLNDQRRQTWLNRLLPNLFGEVALYRCARVAASPLREE</sequence>
<gene>
    <name evidence="1" type="primary">metW</name>
    <name evidence="1" type="ORF">EC580_10135</name>
</gene>
<dbReference type="InterPro" id="IPR010743">
    <property type="entry name" value="Methionine_synth_MetW"/>
</dbReference>
<organism evidence="1">
    <name type="scientific">Acidithiobacillus sulfuriphilus</name>
    <dbReference type="NCBI Taxonomy" id="1867749"/>
    <lineage>
        <taxon>Bacteria</taxon>
        <taxon>Pseudomonadati</taxon>
        <taxon>Pseudomonadota</taxon>
        <taxon>Acidithiobacillia</taxon>
        <taxon>Acidithiobacillales</taxon>
        <taxon>Acidithiobacillaceae</taxon>
        <taxon>Acidithiobacillus</taxon>
    </lineage>
</organism>
<dbReference type="EMBL" id="RIZI01000179">
    <property type="protein sequence ID" value="RNF59898.1"/>
    <property type="molecule type" value="Genomic_DNA"/>
</dbReference>
<accession>A0A3M8QUJ1</accession>